<keyword evidence="14" id="KW-1185">Reference proteome</keyword>
<keyword evidence="3" id="KW-0017">Alkaloid metabolism</keyword>
<dbReference type="AlphaFoldDB" id="A0A9J6AD10"/>
<comment type="function">
    <text evidence="10">Involved in the biosynthesis of pyridine alkaloid natural products, leading mainly to the production of anabasine, anatabine, nicotine and nornicotine, effective deterrents against herbivores with antiparasitic and pesticide properties (neurotoxins); nornicotine serves as the precursor in the synthesis of the carcinogen compound N'-nitrosonornicotine (NNN). Catalyzes a late oxidation step subsequent to the pyridine ring condensation reaction in the biosynthesis of alkaloids.</text>
</comment>
<dbReference type="PANTHER" id="PTHR32448">
    <property type="entry name" value="OS08G0158400 PROTEIN"/>
    <property type="match status" value="1"/>
</dbReference>
<evidence type="ECO:0000313" key="13">
    <source>
        <dbReference type="EMBL" id="KAG5622058.1"/>
    </source>
</evidence>
<dbReference type="Gene3D" id="3.30.465.10">
    <property type="match status" value="1"/>
</dbReference>
<dbReference type="InterPro" id="IPR016169">
    <property type="entry name" value="FAD-bd_PCMH_sub2"/>
</dbReference>
<dbReference type="InterPro" id="IPR012951">
    <property type="entry name" value="BBE"/>
</dbReference>
<reference evidence="13 14" key="1">
    <citation type="submission" date="2020-09" db="EMBL/GenBank/DDBJ databases">
        <title>De no assembly of potato wild relative species, Solanum commersonii.</title>
        <authorList>
            <person name="Cho K."/>
        </authorList>
    </citation>
    <scope>NUCLEOTIDE SEQUENCE [LARGE SCALE GENOMIC DNA]</scope>
    <source>
        <strain evidence="13">LZ3.2</strain>
        <tissue evidence="13">Leaf</tissue>
    </source>
</reference>
<dbReference type="PROSITE" id="PS00862">
    <property type="entry name" value="OX2_COVAL_FAD"/>
    <property type="match status" value="1"/>
</dbReference>
<dbReference type="InterPro" id="IPR006094">
    <property type="entry name" value="Oxid_FAD_bind_N"/>
</dbReference>
<feature type="signal peptide" evidence="11">
    <location>
        <begin position="1"/>
        <end position="20"/>
    </location>
</feature>
<keyword evidence="7" id="KW-0560">Oxidoreductase</keyword>
<evidence type="ECO:0000256" key="6">
    <source>
        <dbReference type="ARBA" id="ARBA00022827"/>
    </source>
</evidence>
<feature type="chain" id="PRO_5039902303" description="FAD-binding PCMH-type domain-containing protein" evidence="11">
    <location>
        <begin position="21"/>
        <end position="526"/>
    </location>
</feature>
<evidence type="ECO:0000256" key="2">
    <source>
        <dbReference type="ARBA" id="ARBA00005466"/>
    </source>
</evidence>
<keyword evidence="4" id="KW-0285">Flavoprotein</keyword>
<evidence type="ECO:0000256" key="3">
    <source>
        <dbReference type="ARBA" id="ARBA00022589"/>
    </source>
</evidence>
<sequence length="526" mass="59502">MVYSIVLLVFFLLTITPISSENLQDFATCMSFHTTSTSSSLVHSQQSSSYTYLLQESQQNPRWLNSTSLLKPSFIVTPKTQNEIQGVILCAKKHGLQVRVMSGGHDYEGLSFLCKNPFIILDLIEYRSINIDIENETAWIQSGATIGEVYYNIAKKSNILGFPAGLCPSVGVGGHFSGGGIGTMMRKYGLAADNIIDASFVDANGRILNRKTMGEDVFWAIRGGGGASFGVISAWKVKLVRVPSLVTVFTIHKRLNQEGVKLVHNWQYIASKLPKGLFIRVLIQQINGVDSQGNVKQAEVLFNSLFLGLKTDLISVMNTNFPELALKTEDCTEMSWIKSVLYLTGYQKGEPLEVLLDRKTQYKSNFKAKSDFVVEPMPESVFQEISERFLHQKLVFMIMDPLGGKMDEIDEYEIPFPHRKGNIYNIQYIVKWDSNEGSKEHLYWIQNLYKYMEPYVSNSPRAAYISYRDLDLGINQQGNSSSYRQAIMTWGTKYFKGNFQRLARAKHQIDQNNFFTNEQSIPPLCC</sequence>
<evidence type="ECO:0000256" key="11">
    <source>
        <dbReference type="SAM" id="SignalP"/>
    </source>
</evidence>
<gene>
    <name evidence="13" type="ORF">H5410_007276</name>
</gene>
<dbReference type="Pfam" id="PF01565">
    <property type="entry name" value="FAD_binding_4"/>
    <property type="match status" value="1"/>
</dbReference>
<dbReference type="EMBL" id="JACXVP010000002">
    <property type="protein sequence ID" value="KAG5622058.1"/>
    <property type="molecule type" value="Genomic_DNA"/>
</dbReference>
<dbReference type="InterPro" id="IPR016166">
    <property type="entry name" value="FAD-bd_PCMH"/>
</dbReference>
<evidence type="ECO:0000313" key="14">
    <source>
        <dbReference type="Proteomes" id="UP000824120"/>
    </source>
</evidence>
<comment type="similarity">
    <text evidence="2">Belongs to the oxygen-dependent FAD-linked oxidoreductase family.</text>
</comment>
<dbReference type="GO" id="GO:0016491">
    <property type="term" value="F:oxidoreductase activity"/>
    <property type="evidence" value="ECO:0007669"/>
    <property type="project" value="UniProtKB-KW"/>
</dbReference>
<dbReference type="OrthoDB" id="407275at2759"/>
<proteinExistence type="inferred from homology"/>
<keyword evidence="6" id="KW-0274">FAD</keyword>
<accession>A0A9J6AD10</accession>
<dbReference type="GO" id="GO:0071949">
    <property type="term" value="F:FAD binding"/>
    <property type="evidence" value="ECO:0007669"/>
    <property type="project" value="InterPro"/>
</dbReference>
<evidence type="ECO:0000256" key="7">
    <source>
        <dbReference type="ARBA" id="ARBA00023002"/>
    </source>
</evidence>
<evidence type="ECO:0000256" key="10">
    <source>
        <dbReference type="ARBA" id="ARBA00045734"/>
    </source>
</evidence>
<dbReference type="Gene3D" id="3.40.462.20">
    <property type="match status" value="1"/>
</dbReference>
<organism evidence="13 14">
    <name type="scientific">Solanum commersonii</name>
    <name type="common">Commerson's wild potato</name>
    <name type="synonym">Commerson's nightshade</name>
    <dbReference type="NCBI Taxonomy" id="4109"/>
    <lineage>
        <taxon>Eukaryota</taxon>
        <taxon>Viridiplantae</taxon>
        <taxon>Streptophyta</taxon>
        <taxon>Embryophyta</taxon>
        <taxon>Tracheophyta</taxon>
        <taxon>Spermatophyta</taxon>
        <taxon>Magnoliopsida</taxon>
        <taxon>eudicotyledons</taxon>
        <taxon>Gunneridae</taxon>
        <taxon>Pentapetalae</taxon>
        <taxon>asterids</taxon>
        <taxon>lamiids</taxon>
        <taxon>Solanales</taxon>
        <taxon>Solanaceae</taxon>
        <taxon>Solanoideae</taxon>
        <taxon>Solaneae</taxon>
        <taxon>Solanum</taxon>
    </lineage>
</organism>
<dbReference type="InterPro" id="IPR006093">
    <property type="entry name" value="Oxy_OxRdtase_FAD_BS"/>
</dbReference>
<comment type="pathway">
    <text evidence="9">Alkaloid biosynthesis; nicotine biosynthesis.</text>
</comment>
<evidence type="ECO:0000256" key="4">
    <source>
        <dbReference type="ARBA" id="ARBA00022630"/>
    </source>
</evidence>
<keyword evidence="5 11" id="KW-0732">Signal</keyword>
<dbReference type="Pfam" id="PF08031">
    <property type="entry name" value="BBE"/>
    <property type="match status" value="1"/>
</dbReference>
<dbReference type="Proteomes" id="UP000824120">
    <property type="component" value="Chromosome 2"/>
</dbReference>
<dbReference type="SUPFAM" id="SSF56176">
    <property type="entry name" value="FAD-binding/transporter-associated domain-like"/>
    <property type="match status" value="1"/>
</dbReference>
<evidence type="ECO:0000256" key="8">
    <source>
        <dbReference type="ARBA" id="ARBA00023180"/>
    </source>
</evidence>
<evidence type="ECO:0000256" key="5">
    <source>
        <dbReference type="ARBA" id="ARBA00022729"/>
    </source>
</evidence>
<evidence type="ECO:0000256" key="9">
    <source>
        <dbReference type="ARBA" id="ARBA00034114"/>
    </source>
</evidence>
<dbReference type="InterPro" id="IPR016167">
    <property type="entry name" value="FAD-bd_PCMH_sub1"/>
</dbReference>
<name>A0A9J6AD10_SOLCO</name>
<comment type="cofactor">
    <cofactor evidence="1">
        <name>FAD</name>
        <dbReference type="ChEBI" id="CHEBI:57692"/>
    </cofactor>
</comment>
<evidence type="ECO:0000259" key="12">
    <source>
        <dbReference type="PROSITE" id="PS51387"/>
    </source>
</evidence>
<dbReference type="PROSITE" id="PS51387">
    <property type="entry name" value="FAD_PCMH"/>
    <property type="match status" value="1"/>
</dbReference>
<protein>
    <recommendedName>
        <fullName evidence="12">FAD-binding PCMH-type domain-containing protein</fullName>
    </recommendedName>
</protein>
<dbReference type="GO" id="GO:0009820">
    <property type="term" value="P:alkaloid metabolic process"/>
    <property type="evidence" value="ECO:0007669"/>
    <property type="project" value="UniProtKB-KW"/>
</dbReference>
<keyword evidence="8" id="KW-0325">Glycoprotein</keyword>
<evidence type="ECO:0000256" key="1">
    <source>
        <dbReference type="ARBA" id="ARBA00001974"/>
    </source>
</evidence>
<dbReference type="Gene3D" id="3.30.43.10">
    <property type="entry name" value="Uridine Diphospho-n-acetylenolpyruvylglucosamine Reductase, domain 2"/>
    <property type="match status" value="1"/>
</dbReference>
<comment type="caution">
    <text evidence="13">The sequence shown here is derived from an EMBL/GenBank/DDBJ whole genome shotgun (WGS) entry which is preliminary data.</text>
</comment>
<feature type="domain" description="FAD-binding PCMH-type" evidence="12">
    <location>
        <begin position="68"/>
        <end position="242"/>
    </location>
</feature>
<dbReference type="InterPro" id="IPR036318">
    <property type="entry name" value="FAD-bd_PCMH-like_sf"/>
</dbReference>